<dbReference type="RefSeq" id="WP_277361811.1">
    <property type="nucleotide sequence ID" value="NZ_JAANXN010000001.1"/>
</dbReference>
<comment type="caution">
    <text evidence="1">The sequence shown here is derived from an EMBL/GenBank/DDBJ whole genome shotgun (WGS) entry which is preliminary data.</text>
</comment>
<proteinExistence type="predicted"/>
<dbReference type="EMBL" id="JAANXN010000001">
    <property type="protein sequence ID" value="MDF8370142.1"/>
    <property type="molecule type" value="Genomic_DNA"/>
</dbReference>
<protein>
    <submittedName>
        <fullName evidence="1">Uncharacterized protein</fullName>
    </submittedName>
</protein>
<accession>A0ABD4XG46</accession>
<evidence type="ECO:0000313" key="2">
    <source>
        <dbReference type="Proteomes" id="UP001215461"/>
    </source>
</evidence>
<gene>
    <name evidence="1" type="ORF">G9403_00470</name>
</gene>
<sequence>MKSNFLTVTQNERGNITNLKFNRDQTEMNWVIDPEYLKVAGYEDADKLFGEFEMTVTGKKYRSIDQQPTLLKDENHSRATFHVNGLVVTQEFELVADSLKWHFSIENTGDEDTTIDNLGLWASIAYVMFRDKNVQRNANQSAAVFPQISDNYTKLAAVRRDNTTPNMGVYQTAGKVLSVGTFNEYENRFFENVSPSLDGMLFHEIVLAGGYDDDQRPTKDWIYSQEKLTVIPGETKDWEFYLTSFTDKHDFYKKGLALGHPRLSFEPMIAQGVEQVLDIQTAENQVIKQVLVKYQTESEIVTEDVTKLLRAGKISYQPKGLGEHQVIVTFTNGTSDMGVFNVMSSIGQLLRNRVDYVSKHSYVGKDGKVPYSFGPISNQGESIGKMTFILQESLLDDSVPDREQAIAQVEASAVNYVRPKWFVDGKFKQPRKLYGDFYRVMDLEYIAHLFYLLSKCPAETLKFHTPEEYLSWAAQVFDVRVNPTYHDNERAKTEAQMLGTYFLYIEDLLVDLKKHGLETEYREISSSWKNATERIAENSKSLESAVTEHFFDNAGFGPAAGALALAERKDAANIYGQLLKANIGFSNDFRAQSPDRWWEALSYMIHALWGGVTAAAAQIAGEKLGDPELVEAAYRATGAILYMYDSNATTTNRQLVPGEAASTYSIAGPNLNRPDLSRNRFGQSIFASDGGIFTRLFPDGYTGEDDWDMGEELVAYLNGFGQKTYVYTTADGKLQVINGQLKQLENNSYQVESFAPYPSAYINLDNQATLRTNLATVIFNTTEKTFAN</sequence>
<organism evidence="1 2">
    <name type="scientific">Weissella paramesenteroides</name>
    <name type="common">Leuconostoc paramesenteroides</name>
    <dbReference type="NCBI Taxonomy" id="1249"/>
    <lineage>
        <taxon>Bacteria</taxon>
        <taxon>Bacillati</taxon>
        <taxon>Bacillota</taxon>
        <taxon>Bacilli</taxon>
        <taxon>Lactobacillales</taxon>
        <taxon>Lactobacillaceae</taxon>
        <taxon>Weissella</taxon>
    </lineage>
</organism>
<reference evidence="1 2" key="1">
    <citation type="submission" date="2020-03" db="EMBL/GenBank/DDBJ databases">
        <title>Comparative genomics of Weissella paramesenteroides.</title>
        <authorList>
            <person name="Kant R."/>
            <person name="Takala T."/>
            <person name="Saris P."/>
        </authorList>
    </citation>
    <scope>NUCLEOTIDE SEQUENCE [LARGE SCALE GENOMIC DNA]</scope>
    <source>
        <strain evidence="1 2">SJ27-4</strain>
    </source>
</reference>
<name>A0ABD4XG46_WEIPA</name>
<dbReference type="Proteomes" id="UP001215461">
    <property type="component" value="Unassembled WGS sequence"/>
</dbReference>
<evidence type="ECO:0000313" key="1">
    <source>
        <dbReference type="EMBL" id="MDF8370142.1"/>
    </source>
</evidence>
<dbReference type="AlphaFoldDB" id="A0ABD4XG46"/>